<dbReference type="SMART" id="SM00345">
    <property type="entry name" value="HTH_GNTR"/>
    <property type="match status" value="1"/>
</dbReference>
<dbReference type="Gene3D" id="1.10.10.10">
    <property type="entry name" value="Winged helix-like DNA-binding domain superfamily/Winged helix DNA-binding domain"/>
    <property type="match status" value="1"/>
</dbReference>
<keyword evidence="2" id="KW-0238">DNA-binding</keyword>
<dbReference type="SUPFAM" id="SSF48008">
    <property type="entry name" value="GntR ligand-binding domain-like"/>
    <property type="match status" value="1"/>
</dbReference>
<dbReference type="InterPro" id="IPR036390">
    <property type="entry name" value="WH_DNA-bd_sf"/>
</dbReference>
<dbReference type="PROSITE" id="PS50949">
    <property type="entry name" value="HTH_GNTR"/>
    <property type="match status" value="1"/>
</dbReference>
<evidence type="ECO:0000313" key="6">
    <source>
        <dbReference type="Proteomes" id="UP000823858"/>
    </source>
</evidence>
<dbReference type="Gene3D" id="1.20.120.530">
    <property type="entry name" value="GntR ligand-binding domain-like"/>
    <property type="match status" value="1"/>
</dbReference>
<evidence type="ECO:0000256" key="3">
    <source>
        <dbReference type="ARBA" id="ARBA00023163"/>
    </source>
</evidence>
<dbReference type="Pfam" id="PF07729">
    <property type="entry name" value="FCD"/>
    <property type="match status" value="1"/>
</dbReference>
<keyword evidence="1" id="KW-0805">Transcription regulation</keyword>
<comment type="caution">
    <text evidence="5">The sequence shown here is derived from an EMBL/GenBank/DDBJ whole genome shotgun (WGS) entry which is preliminary data.</text>
</comment>
<dbReference type="InterPro" id="IPR036388">
    <property type="entry name" value="WH-like_DNA-bd_sf"/>
</dbReference>
<name>A0A9D2TPS6_9CORY</name>
<accession>A0A9D2TPS6</accession>
<dbReference type="GO" id="GO:0003700">
    <property type="term" value="F:DNA-binding transcription factor activity"/>
    <property type="evidence" value="ECO:0007669"/>
    <property type="project" value="InterPro"/>
</dbReference>
<dbReference type="SMART" id="SM00895">
    <property type="entry name" value="FCD"/>
    <property type="match status" value="1"/>
</dbReference>
<proteinExistence type="predicted"/>
<dbReference type="GO" id="GO:0003677">
    <property type="term" value="F:DNA binding"/>
    <property type="evidence" value="ECO:0007669"/>
    <property type="project" value="UniProtKB-KW"/>
</dbReference>
<evidence type="ECO:0000313" key="5">
    <source>
        <dbReference type="EMBL" id="HJC84630.1"/>
    </source>
</evidence>
<evidence type="ECO:0000256" key="1">
    <source>
        <dbReference type="ARBA" id="ARBA00023015"/>
    </source>
</evidence>
<dbReference type="EMBL" id="DWVP01000005">
    <property type="protein sequence ID" value="HJC84630.1"/>
    <property type="molecule type" value="Genomic_DNA"/>
</dbReference>
<dbReference type="Pfam" id="PF00392">
    <property type="entry name" value="GntR"/>
    <property type="match status" value="1"/>
</dbReference>
<reference evidence="5" key="1">
    <citation type="journal article" date="2021" name="PeerJ">
        <title>Extensive microbial diversity within the chicken gut microbiome revealed by metagenomics and culture.</title>
        <authorList>
            <person name="Gilroy R."/>
            <person name="Ravi A."/>
            <person name="Getino M."/>
            <person name="Pursley I."/>
            <person name="Horton D.L."/>
            <person name="Alikhan N.F."/>
            <person name="Baker D."/>
            <person name="Gharbi K."/>
            <person name="Hall N."/>
            <person name="Watson M."/>
            <person name="Adriaenssens E.M."/>
            <person name="Foster-Nyarko E."/>
            <person name="Jarju S."/>
            <person name="Secka A."/>
            <person name="Antonio M."/>
            <person name="Oren A."/>
            <person name="Chaudhuri R.R."/>
            <person name="La Ragione R."/>
            <person name="Hildebrand F."/>
            <person name="Pallen M.J."/>
        </authorList>
    </citation>
    <scope>NUCLEOTIDE SEQUENCE</scope>
    <source>
        <strain evidence="5">ChiHjej13B12-4958</strain>
    </source>
</reference>
<organism evidence="5 6">
    <name type="scientific">Candidatus Corynebacterium faecigallinarum</name>
    <dbReference type="NCBI Taxonomy" id="2838528"/>
    <lineage>
        <taxon>Bacteria</taxon>
        <taxon>Bacillati</taxon>
        <taxon>Actinomycetota</taxon>
        <taxon>Actinomycetes</taxon>
        <taxon>Mycobacteriales</taxon>
        <taxon>Corynebacteriaceae</taxon>
        <taxon>Corynebacterium</taxon>
    </lineage>
</organism>
<dbReference type="AlphaFoldDB" id="A0A9D2TPS6"/>
<dbReference type="PANTHER" id="PTHR43537">
    <property type="entry name" value="TRANSCRIPTIONAL REGULATOR, GNTR FAMILY"/>
    <property type="match status" value="1"/>
</dbReference>
<dbReference type="Proteomes" id="UP000823858">
    <property type="component" value="Unassembled WGS sequence"/>
</dbReference>
<dbReference type="InterPro" id="IPR011711">
    <property type="entry name" value="GntR_C"/>
</dbReference>
<protein>
    <submittedName>
        <fullName evidence="5">GntR family transcriptional regulator</fullName>
    </submittedName>
</protein>
<evidence type="ECO:0000256" key="2">
    <source>
        <dbReference type="ARBA" id="ARBA00023125"/>
    </source>
</evidence>
<keyword evidence="3" id="KW-0804">Transcription</keyword>
<dbReference type="InterPro" id="IPR008920">
    <property type="entry name" value="TF_FadR/GntR_C"/>
</dbReference>
<evidence type="ECO:0000259" key="4">
    <source>
        <dbReference type="PROSITE" id="PS50949"/>
    </source>
</evidence>
<reference evidence="5" key="2">
    <citation type="submission" date="2021-04" db="EMBL/GenBank/DDBJ databases">
        <authorList>
            <person name="Gilroy R."/>
        </authorList>
    </citation>
    <scope>NUCLEOTIDE SEQUENCE</scope>
    <source>
        <strain evidence="5">ChiHjej13B12-4958</strain>
    </source>
</reference>
<dbReference type="CDD" id="cd07377">
    <property type="entry name" value="WHTH_GntR"/>
    <property type="match status" value="1"/>
</dbReference>
<dbReference type="InterPro" id="IPR000524">
    <property type="entry name" value="Tscrpt_reg_HTH_GntR"/>
</dbReference>
<dbReference type="PANTHER" id="PTHR43537:SF5">
    <property type="entry name" value="UXU OPERON TRANSCRIPTIONAL REGULATOR"/>
    <property type="match status" value="1"/>
</dbReference>
<feature type="domain" description="HTH gntR-type" evidence="4">
    <location>
        <begin position="1"/>
        <end position="67"/>
    </location>
</feature>
<sequence>MRAQSVAAALRQAVSAGEYSPGEKLNEVIVAEKMGISRNTLREGFASLAAEGIIDRIPHRGVFIASPTAADVLSLFRARAVVEPGAVLWGTELDVDALDRIVSTAEAAETADVESVDSVDSAAAIALANQEFHRTLVGAAGSALLDEEMDRLLARMRLVFLAVERVRPNLHGDFVAVNRQIVTMLRDGDRDAAAAMLRASLVETGETLATIVHGTR</sequence>
<gene>
    <name evidence="5" type="ORF">H9751_03610</name>
</gene>
<dbReference type="SUPFAM" id="SSF46785">
    <property type="entry name" value="Winged helix' DNA-binding domain"/>
    <property type="match status" value="1"/>
</dbReference>